<dbReference type="Proteomes" id="UP000256869">
    <property type="component" value="Unassembled WGS sequence"/>
</dbReference>
<dbReference type="EMBL" id="QRDY01000004">
    <property type="protein sequence ID" value="RED63149.1"/>
    <property type="molecule type" value="Genomic_DNA"/>
</dbReference>
<evidence type="ECO:0000313" key="1">
    <source>
        <dbReference type="EMBL" id="RED63149.1"/>
    </source>
</evidence>
<protein>
    <submittedName>
        <fullName evidence="1">Uncharacterized protein</fullName>
    </submittedName>
</protein>
<reference evidence="1 2" key="1">
    <citation type="submission" date="2018-07" db="EMBL/GenBank/DDBJ databases">
        <title>Genomic Encyclopedia of Type Strains, Phase III (KMG-III): the genomes of soil and plant-associated and newly described type strains.</title>
        <authorList>
            <person name="Whitman W."/>
        </authorList>
    </citation>
    <scope>NUCLEOTIDE SEQUENCE [LARGE SCALE GENOMIC DNA]</scope>
    <source>
        <strain evidence="1 2">CECT 8236</strain>
    </source>
</reference>
<sequence>MVMSWVIGLGILVLIVVASSEKAESIMQLSEE</sequence>
<name>A0A3D9INR9_9BACL</name>
<evidence type="ECO:0000313" key="2">
    <source>
        <dbReference type="Proteomes" id="UP000256869"/>
    </source>
</evidence>
<proteinExistence type="predicted"/>
<organism evidence="1 2">
    <name type="scientific">Cohnella lupini</name>
    <dbReference type="NCBI Taxonomy" id="1294267"/>
    <lineage>
        <taxon>Bacteria</taxon>
        <taxon>Bacillati</taxon>
        <taxon>Bacillota</taxon>
        <taxon>Bacilli</taxon>
        <taxon>Bacillales</taxon>
        <taxon>Paenibacillaceae</taxon>
        <taxon>Cohnella</taxon>
    </lineage>
</organism>
<keyword evidence="2" id="KW-1185">Reference proteome</keyword>
<comment type="caution">
    <text evidence="1">The sequence shown here is derived from an EMBL/GenBank/DDBJ whole genome shotgun (WGS) entry which is preliminary data.</text>
</comment>
<accession>A0A3D9INR9</accession>
<dbReference type="AlphaFoldDB" id="A0A3D9INR9"/>
<gene>
    <name evidence="1" type="ORF">DFP95_104143</name>
</gene>